<dbReference type="Pfam" id="PF18741">
    <property type="entry name" value="MTES_1575"/>
    <property type="match status" value="1"/>
</dbReference>
<keyword evidence="3" id="KW-1185">Reference proteome</keyword>
<dbReference type="STRING" id="150121.SAMN06296010_0503"/>
<gene>
    <name evidence="2" type="ORF">SAMN06296010_0503</name>
</gene>
<evidence type="ECO:0000313" key="2">
    <source>
        <dbReference type="EMBL" id="SMG14037.1"/>
    </source>
</evidence>
<sequence>MNRVLDIVIAHNGIAHSSTLRAAGASDSMVALAVARGDVARIRNGWVAIESAPRELVNAVAVGGRLSCISVLRMHGIWCADDRYSHISTSRRPGRLRSPIGGPLGNPARWGLKVHVIAGRHDPSRLVDTIDEALLHLFSCHARDDVIAYLDSALNLGLTTRSRLAELPLTDTYRAYLELLDPAAQSGLETKARLGFRRRGIGCRSQVHIAGVGFVDLLIGDRLVIECDGINWHSSARAHDEDCRRDLELHRLGYIVIRVTYRQVMFDWANIDEVVRGYVSRREHRWSARHRRAGLGFRAA</sequence>
<evidence type="ECO:0000313" key="3">
    <source>
        <dbReference type="Proteomes" id="UP000193244"/>
    </source>
</evidence>
<dbReference type="Proteomes" id="UP000193244">
    <property type="component" value="Unassembled WGS sequence"/>
</dbReference>
<dbReference type="EMBL" id="FXAY01000001">
    <property type="protein sequence ID" value="SMG14037.1"/>
    <property type="molecule type" value="Genomic_DNA"/>
</dbReference>
<reference evidence="3" key="1">
    <citation type="submission" date="2017-04" db="EMBL/GenBank/DDBJ databases">
        <authorList>
            <person name="Varghese N."/>
            <person name="Submissions S."/>
        </authorList>
    </citation>
    <scope>NUCLEOTIDE SEQUENCE [LARGE SCALE GENOMIC DNA]</scope>
    <source>
        <strain evidence="3">VKM Ac-2510</strain>
    </source>
</reference>
<dbReference type="AlphaFoldDB" id="A0A1X7IHZ3"/>
<dbReference type="SUPFAM" id="SSF52980">
    <property type="entry name" value="Restriction endonuclease-like"/>
    <property type="match status" value="1"/>
</dbReference>
<protein>
    <recommendedName>
        <fullName evidence="1">Restriction endonuclease type II-like domain-containing protein</fullName>
    </recommendedName>
</protein>
<dbReference type="OrthoDB" id="2594539at2"/>
<evidence type="ECO:0000259" key="1">
    <source>
        <dbReference type="Pfam" id="PF18741"/>
    </source>
</evidence>
<dbReference type="InterPro" id="IPR049468">
    <property type="entry name" value="Restrct_endonuc-II-like_dom"/>
</dbReference>
<accession>A0A1X7IHZ3</accession>
<dbReference type="Gene3D" id="3.40.960.10">
    <property type="entry name" value="VSR Endonuclease"/>
    <property type="match status" value="1"/>
</dbReference>
<proteinExistence type="predicted"/>
<dbReference type="RefSeq" id="WP_085482607.1">
    <property type="nucleotide sequence ID" value="NZ_FXAY01000001.1"/>
</dbReference>
<feature type="domain" description="Restriction endonuclease type II-like" evidence="1">
    <location>
        <begin position="197"/>
        <end position="267"/>
    </location>
</feature>
<name>A0A1X7IHZ3_9MICO</name>
<dbReference type="InterPro" id="IPR011335">
    <property type="entry name" value="Restrct_endonuc-II-like"/>
</dbReference>
<organism evidence="2 3">
    <name type="scientific">Agreia pratensis</name>
    <dbReference type="NCBI Taxonomy" id="150121"/>
    <lineage>
        <taxon>Bacteria</taxon>
        <taxon>Bacillati</taxon>
        <taxon>Actinomycetota</taxon>
        <taxon>Actinomycetes</taxon>
        <taxon>Micrococcales</taxon>
        <taxon>Microbacteriaceae</taxon>
        <taxon>Agreia</taxon>
    </lineage>
</organism>